<proteinExistence type="predicted"/>
<comment type="caution">
    <text evidence="2">The sequence shown here is derived from an EMBL/GenBank/DDBJ whole genome shotgun (WGS) entry which is preliminary data.</text>
</comment>
<keyword evidence="3" id="KW-1185">Reference proteome</keyword>
<reference evidence="2 3" key="1">
    <citation type="submission" date="2023-12" db="EMBL/GenBank/DDBJ databases">
        <title>Baltic Sea Cyanobacteria.</title>
        <authorList>
            <person name="Delbaje E."/>
            <person name="Fewer D.P."/>
            <person name="Shishido T.K."/>
        </authorList>
    </citation>
    <scope>NUCLEOTIDE SEQUENCE [LARGE SCALE GENOMIC DNA]</scope>
    <source>
        <strain evidence="2 3">UHCC 0281</strain>
    </source>
</reference>
<organism evidence="2 3">
    <name type="scientific">Cyanobium gracile UHCC 0281</name>
    <dbReference type="NCBI Taxonomy" id="3110309"/>
    <lineage>
        <taxon>Bacteria</taxon>
        <taxon>Bacillati</taxon>
        <taxon>Cyanobacteriota</taxon>
        <taxon>Cyanophyceae</taxon>
        <taxon>Synechococcales</taxon>
        <taxon>Prochlorococcaceae</taxon>
        <taxon>Cyanobium</taxon>
    </lineage>
</organism>
<dbReference type="RefSeq" id="WP_323356326.1">
    <property type="nucleotide sequence ID" value="NZ_JAYGHY010000015.1"/>
</dbReference>
<evidence type="ECO:0000256" key="1">
    <source>
        <dbReference type="SAM" id="MobiDB-lite"/>
    </source>
</evidence>
<gene>
    <name evidence="2" type="ORF">VB739_06745</name>
</gene>
<name>A0ABU5SUQ7_9CYAN</name>
<protein>
    <submittedName>
        <fullName evidence="2">Uncharacterized protein</fullName>
    </submittedName>
</protein>
<feature type="region of interest" description="Disordered" evidence="1">
    <location>
        <begin position="1"/>
        <end position="26"/>
    </location>
</feature>
<accession>A0ABU5SUQ7</accession>
<evidence type="ECO:0000313" key="3">
    <source>
        <dbReference type="Proteomes" id="UP001302329"/>
    </source>
</evidence>
<dbReference type="Proteomes" id="UP001302329">
    <property type="component" value="Unassembled WGS sequence"/>
</dbReference>
<dbReference type="EMBL" id="JAYGHY010000015">
    <property type="protein sequence ID" value="MEA5442245.1"/>
    <property type="molecule type" value="Genomic_DNA"/>
</dbReference>
<feature type="compositionally biased region" description="Polar residues" evidence="1">
    <location>
        <begin position="1"/>
        <end position="17"/>
    </location>
</feature>
<sequence length="83" mass="8922">MAFPTSPYQSSSNTLHGQSAAARAAIPAPHCQLRSHSQEEGDHQLEKLEFALAVALTRGDHQRSDQLRCQIAALGGNQEEPGT</sequence>
<evidence type="ECO:0000313" key="2">
    <source>
        <dbReference type="EMBL" id="MEA5442245.1"/>
    </source>
</evidence>